<dbReference type="AlphaFoldDB" id="A0A6N9JR80"/>
<dbReference type="EMBL" id="WWSH01000001">
    <property type="protein sequence ID" value="MZK08951.1"/>
    <property type="molecule type" value="Genomic_DNA"/>
</dbReference>
<gene>
    <name evidence="1" type="ORF">GT576_00990</name>
</gene>
<evidence type="ECO:0000313" key="1">
    <source>
        <dbReference type="EMBL" id="MZK08951.1"/>
    </source>
</evidence>
<organism evidence="1 2">
    <name type="scientific">Dorea longicatena</name>
    <dbReference type="NCBI Taxonomy" id="88431"/>
    <lineage>
        <taxon>Bacteria</taxon>
        <taxon>Bacillati</taxon>
        <taxon>Bacillota</taxon>
        <taxon>Clostridia</taxon>
        <taxon>Lachnospirales</taxon>
        <taxon>Lachnospiraceae</taxon>
        <taxon>Dorea</taxon>
    </lineage>
</organism>
<dbReference type="Proteomes" id="UP000449249">
    <property type="component" value="Unassembled WGS sequence"/>
</dbReference>
<proteinExistence type="predicted"/>
<dbReference type="RefSeq" id="WP_022426984.1">
    <property type="nucleotide sequence ID" value="NZ_WWSF01000002.1"/>
</dbReference>
<accession>A0A6N9JR80</accession>
<sequence length="70" mass="8322">MYYFQRVEERSKQARKALKNCELAQRQKKFGFKEAVISSRGECTGCRNPDDGALDRKCKRCQYNEYYEAK</sequence>
<evidence type="ECO:0000313" key="2">
    <source>
        <dbReference type="Proteomes" id="UP000449249"/>
    </source>
</evidence>
<name>A0A6N9JR80_9FIRM</name>
<protein>
    <submittedName>
        <fullName evidence="1">Uncharacterized protein</fullName>
    </submittedName>
</protein>
<reference evidence="1 2" key="1">
    <citation type="journal article" date="2019" name="Nat. Med.">
        <title>A library of human gut bacterial isolates paired with longitudinal multiomics data enables mechanistic microbiome research.</title>
        <authorList>
            <person name="Poyet M."/>
            <person name="Groussin M."/>
            <person name="Gibbons S.M."/>
            <person name="Avila-Pacheco J."/>
            <person name="Jiang X."/>
            <person name="Kearney S.M."/>
            <person name="Perrotta A.R."/>
            <person name="Berdy B."/>
            <person name="Zhao S."/>
            <person name="Lieberman T.D."/>
            <person name="Swanson P.K."/>
            <person name="Smith M."/>
            <person name="Roesemann S."/>
            <person name="Alexander J.E."/>
            <person name="Rich S.A."/>
            <person name="Livny J."/>
            <person name="Vlamakis H."/>
            <person name="Clish C."/>
            <person name="Bullock K."/>
            <person name="Deik A."/>
            <person name="Scott J."/>
            <person name="Pierce K.A."/>
            <person name="Xavier R.J."/>
            <person name="Alm E.J."/>
        </authorList>
    </citation>
    <scope>NUCLEOTIDE SEQUENCE [LARGE SCALE GENOMIC DNA]</scope>
    <source>
        <strain evidence="1 2">BIOML-A1</strain>
    </source>
</reference>
<comment type="caution">
    <text evidence="1">The sequence shown here is derived from an EMBL/GenBank/DDBJ whole genome shotgun (WGS) entry which is preliminary data.</text>
</comment>